<feature type="domain" description="DUF7872" evidence="1">
    <location>
        <begin position="193"/>
        <end position="413"/>
    </location>
</feature>
<protein>
    <recommendedName>
        <fullName evidence="1">DUF7872 domain-containing protein</fullName>
    </recommendedName>
</protein>
<name>A0A9P6N8A4_9BASI</name>
<dbReference type="InterPro" id="IPR057194">
    <property type="entry name" value="DUF7872"/>
</dbReference>
<keyword evidence="3" id="KW-1185">Reference proteome</keyword>
<organism evidence="2 3">
    <name type="scientific">Cronartium quercuum f. sp. fusiforme G11</name>
    <dbReference type="NCBI Taxonomy" id="708437"/>
    <lineage>
        <taxon>Eukaryota</taxon>
        <taxon>Fungi</taxon>
        <taxon>Dikarya</taxon>
        <taxon>Basidiomycota</taxon>
        <taxon>Pucciniomycotina</taxon>
        <taxon>Pucciniomycetes</taxon>
        <taxon>Pucciniales</taxon>
        <taxon>Coleosporiaceae</taxon>
        <taxon>Cronartium</taxon>
    </lineage>
</organism>
<dbReference type="OrthoDB" id="2501761at2759"/>
<dbReference type="PANTHER" id="PTHR33339">
    <property type="entry name" value="LYSM DOMAIN-CONTAINING PROTEIN"/>
    <property type="match status" value="1"/>
</dbReference>
<sequence>MDFTPNTSKIDDLNSSTNVTLIEARTSCVKRPLNKQLWNDLELDDYLRTYTGGSTLTLVAYANEMNVTNLACGIGRSCDVGQLCSGAPAPAWYILVATQNWNDLMNSMYSSIAFAVGRIQEIAPAMVTDLSPPDSSTAIKIATLIGVVASSTGIVPGWVFPGCGIWVYLTIQGFLYTTVSEIGLYQNTMREPPDVVSGYTKWTDFAWTLSMMQDQTQQKIANHTLKVLQAGISSEDGLYGALKGGTFLEDPQSPPEAEALNGYERIVTLRLLAAVLKSQNIFIIRGSNPCDKAGPGGAFEGPEVLSYCGNDGIMMNIVKAEKTKTITKFFGSSKIALKYNFTAEFLTNAAWSCQQRYGKYEYDPYVQTGLPSDINSECIFNIPVCDCTEERIKKARKKGVRIAKACHKAGVPIYSPKTKPR</sequence>
<evidence type="ECO:0000259" key="1">
    <source>
        <dbReference type="Pfam" id="PF25278"/>
    </source>
</evidence>
<reference evidence="2" key="1">
    <citation type="submission" date="2013-11" db="EMBL/GenBank/DDBJ databases">
        <title>Genome sequence of the fusiform rust pathogen reveals effectors for host alternation and coevolution with pine.</title>
        <authorList>
            <consortium name="DOE Joint Genome Institute"/>
            <person name="Smith K."/>
            <person name="Pendleton A."/>
            <person name="Kubisiak T."/>
            <person name="Anderson C."/>
            <person name="Salamov A."/>
            <person name="Aerts A."/>
            <person name="Riley R."/>
            <person name="Clum A."/>
            <person name="Lindquist E."/>
            <person name="Ence D."/>
            <person name="Campbell M."/>
            <person name="Kronenberg Z."/>
            <person name="Feau N."/>
            <person name="Dhillon B."/>
            <person name="Hamelin R."/>
            <person name="Burleigh J."/>
            <person name="Smith J."/>
            <person name="Yandell M."/>
            <person name="Nelson C."/>
            <person name="Grigoriev I."/>
            <person name="Davis J."/>
        </authorList>
    </citation>
    <scope>NUCLEOTIDE SEQUENCE</scope>
    <source>
        <strain evidence="2">G11</strain>
    </source>
</reference>
<dbReference type="AlphaFoldDB" id="A0A9P6N8A4"/>
<proteinExistence type="predicted"/>
<dbReference type="PANTHER" id="PTHR33339:SF1">
    <property type="entry name" value="LYSM DOMAIN-CONTAINING PROTEIN"/>
    <property type="match status" value="1"/>
</dbReference>
<dbReference type="Pfam" id="PF25278">
    <property type="entry name" value="DUF7872"/>
    <property type="match status" value="1"/>
</dbReference>
<comment type="caution">
    <text evidence="2">The sequence shown here is derived from an EMBL/GenBank/DDBJ whole genome shotgun (WGS) entry which is preliminary data.</text>
</comment>
<evidence type="ECO:0000313" key="2">
    <source>
        <dbReference type="EMBL" id="KAG0141720.1"/>
    </source>
</evidence>
<dbReference type="Proteomes" id="UP000886653">
    <property type="component" value="Unassembled WGS sequence"/>
</dbReference>
<dbReference type="EMBL" id="MU167374">
    <property type="protein sequence ID" value="KAG0141720.1"/>
    <property type="molecule type" value="Genomic_DNA"/>
</dbReference>
<gene>
    <name evidence="2" type="ORF">CROQUDRAFT_51294</name>
</gene>
<accession>A0A9P6N8A4</accession>
<evidence type="ECO:0000313" key="3">
    <source>
        <dbReference type="Proteomes" id="UP000886653"/>
    </source>
</evidence>